<evidence type="ECO:0000256" key="2">
    <source>
        <dbReference type="ARBA" id="ARBA00052296"/>
    </source>
</evidence>
<keyword evidence="6" id="KW-1185">Reference proteome</keyword>
<feature type="domain" description="ArsA/GET3 Anion-transporting ATPase-like" evidence="4">
    <location>
        <begin position="23"/>
        <end position="169"/>
    </location>
</feature>
<reference evidence="6" key="1">
    <citation type="submission" date="2016-10" db="EMBL/GenBank/DDBJ databases">
        <authorList>
            <person name="Varghese N."/>
            <person name="Submissions S."/>
        </authorList>
    </citation>
    <scope>NUCLEOTIDE SEQUENCE [LARGE SCALE GENOMIC DNA]</scope>
    <source>
        <strain evidence="6">ATCC 25963</strain>
    </source>
</reference>
<evidence type="ECO:0000259" key="4">
    <source>
        <dbReference type="Pfam" id="PF02374"/>
    </source>
</evidence>
<accession>A0A1I1XKP9</accession>
<dbReference type="InterPro" id="IPR016300">
    <property type="entry name" value="ATPase_ArsA/GET3"/>
</dbReference>
<evidence type="ECO:0000256" key="1">
    <source>
        <dbReference type="ARBA" id="ARBA00011040"/>
    </source>
</evidence>
<evidence type="ECO:0000313" key="5">
    <source>
        <dbReference type="EMBL" id="SFE07937.1"/>
    </source>
</evidence>
<comment type="similarity">
    <text evidence="1">Belongs to the arsA ATPase family.</text>
</comment>
<dbReference type="EC" id="7.3.2.7" evidence="3"/>
<dbReference type="Pfam" id="PF02374">
    <property type="entry name" value="ArsA_ATPase"/>
    <property type="match status" value="1"/>
</dbReference>
<dbReference type="GO" id="GO:0016887">
    <property type="term" value="F:ATP hydrolysis activity"/>
    <property type="evidence" value="ECO:0007669"/>
    <property type="project" value="InterPro"/>
</dbReference>
<sequence length="321" mass="34085">MAVSSAPASGFGAVLDALAQRQLLVVSGKGGVGRTTVAALLGLSLARRGRRVLVATVGLDDRLAWMLGQRTLAETPSVAGPGLYIQRVVPTVSVREYGAMVLRSERIAGAVFDSAPIRRLVRAVPGLDDFAVLGKIWHEAVRARSFDVVVFDGPATGHLRYTLGIPQAILKTVRIGPLPREAQAMQASLEDPMVTQAVLVGLPDRWPLTELGEMAASLRSESRVHIGGIFVNGTWPELPAFQAGPAELDPDGQVARMLAATNVVAQQAARQRGHVEAWLAGEQAAGRRVPPVVSLPWRFQGFAGLADADDVLATLEPRRAA</sequence>
<dbReference type="PANTHER" id="PTHR10803:SF3">
    <property type="entry name" value="ATPASE GET3"/>
    <property type="match status" value="1"/>
</dbReference>
<dbReference type="RefSeq" id="WP_177325909.1">
    <property type="nucleotide sequence ID" value="NZ_FOMX01000008.1"/>
</dbReference>
<dbReference type="AlphaFoldDB" id="A0A1I1XKP9"/>
<gene>
    <name evidence="5" type="ORF">SAMN02745121_02931</name>
</gene>
<dbReference type="EMBL" id="FOMX01000008">
    <property type="protein sequence ID" value="SFE07937.1"/>
    <property type="molecule type" value="Genomic_DNA"/>
</dbReference>
<dbReference type="Proteomes" id="UP000199400">
    <property type="component" value="Unassembled WGS sequence"/>
</dbReference>
<dbReference type="CDD" id="cd02035">
    <property type="entry name" value="ArsA"/>
    <property type="match status" value="1"/>
</dbReference>
<dbReference type="GO" id="GO:0015446">
    <property type="term" value="F:ATPase-coupled arsenite transmembrane transporter activity"/>
    <property type="evidence" value="ECO:0007669"/>
    <property type="project" value="UniProtKB-EC"/>
</dbReference>
<protein>
    <recommendedName>
        <fullName evidence="3">arsenite-transporting ATPase</fullName>
        <ecNumber evidence="3">7.3.2.7</ecNumber>
    </recommendedName>
</protein>
<name>A0A1I1XKP9_9BACT</name>
<dbReference type="Gene3D" id="3.40.50.300">
    <property type="entry name" value="P-loop containing nucleotide triphosphate hydrolases"/>
    <property type="match status" value="1"/>
</dbReference>
<dbReference type="PANTHER" id="PTHR10803">
    <property type="entry name" value="ARSENICAL PUMP-DRIVING ATPASE ARSENITE-TRANSLOCATING ATPASE"/>
    <property type="match status" value="1"/>
</dbReference>
<dbReference type="InterPro" id="IPR027417">
    <property type="entry name" value="P-loop_NTPase"/>
</dbReference>
<evidence type="ECO:0000313" key="6">
    <source>
        <dbReference type="Proteomes" id="UP000199400"/>
    </source>
</evidence>
<keyword evidence="5" id="KW-0067">ATP-binding</keyword>
<keyword evidence="5" id="KW-0547">Nucleotide-binding</keyword>
<dbReference type="STRING" id="54.SAMN02745121_02931"/>
<proteinExistence type="inferred from homology"/>
<dbReference type="InterPro" id="IPR025723">
    <property type="entry name" value="ArsA/GET3_ATPase-like"/>
</dbReference>
<evidence type="ECO:0000256" key="3">
    <source>
        <dbReference type="ARBA" id="ARBA00066752"/>
    </source>
</evidence>
<organism evidence="5 6">
    <name type="scientific">Nannocystis exedens</name>
    <dbReference type="NCBI Taxonomy" id="54"/>
    <lineage>
        <taxon>Bacteria</taxon>
        <taxon>Pseudomonadati</taxon>
        <taxon>Myxococcota</taxon>
        <taxon>Polyangia</taxon>
        <taxon>Nannocystales</taxon>
        <taxon>Nannocystaceae</taxon>
        <taxon>Nannocystis</taxon>
    </lineage>
</organism>
<comment type="catalytic activity">
    <reaction evidence="2">
        <text>arsenite(in) + ATP + H2O = arsenite(out) + ADP + phosphate + H(+)</text>
        <dbReference type="Rhea" id="RHEA:11348"/>
        <dbReference type="ChEBI" id="CHEBI:15377"/>
        <dbReference type="ChEBI" id="CHEBI:15378"/>
        <dbReference type="ChEBI" id="CHEBI:29242"/>
        <dbReference type="ChEBI" id="CHEBI:30616"/>
        <dbReference type="ChEBI" id="CHEBI:43474"/>
        <dbReference type="ChEBI" id="CHEBI:456216"/>
        <dbReference type="EC" id="7.3.2.7"/>
    </reaction>
</comment>
<dbReference type="GO" id="GO:0005524">
    <property type="term" value="F:ATP binding"/>
    <property type="evidence" value="ECO:0007669"/>
    <property type="project" value="UniProtKB-KW"/>
</dbReference>
<dbReference type="SUPFAM" id="SSF52540">
    <property type="entry name" value="P-loop containing nucleoside triphosphate hydrolases"/>
    <property type="match status" value="1"/>
</dbReference>